<feature type="compositionally biased region" description="Polar residues" evidence="3">
    <location>
        <begin position="82"/>
        <end position="91"/>
    </location>
</feature>
<dbReference type="PANTHER" id="PTHR46381:SF2">
    <property type="entry name" value="MAP KINASE PHOSPHATASE"/>
    <property type="match status" value="1"/>
</dbReference>
<dbReference type="PANTHER" id="PTHR46381">
    <property type="entry name" value="MKPA PROTEIN"/>
    <property type="match status" value="1"/>
</dbReference>
<dbReference type="SUPFAM" id="SSF55753">
    <property type="entry name" value="Actin depolymerizing proteins"/>
    <property type="match status" value="1"/>
</dbReference>
<dbReference type="EMBL" id="LVLJ01001368">
    <property type="protein sequence ID" value="OAE30068.1"/>
    <property type="molecule type" value="Genomic_DNA"/>
</dbReference>
<dbReference type="Pfam" id="PF00782">
    <property type="entry name" value="DSPc"/>
    <property type="match status" value="1"/>
</dbReference>
<feature type="domain" description="Tyrosine-protein phosphatase" evidence="4">
    <location>
        <begin position="186"/>
        <end position="328"/>
    </location>
</feature>
<dbReference type="Gene3D" id="3.90.190.10">
    <property type="entry name" value="Protein tyrosine phosphatase superfamily"/>
    <property type="match status" value="1"/>
</dbReference>
<evidence type="ECO:0000313" key="7">
    <source>
        <dbReference type="Proteomes" id="UP000077202"/>
    </source>
</evidence>
<evidence type="ECO:0000256" key="3">
    <source>
        <dbReference type="SAM" id="MobiDB-lite"/>
    </source>
</evidence>
<evidence type="ECO:0008006" key="8">
    <source>
        <dbReference type="Google" id="ProtNLM"/>
    </source>
</evidence>
<evidence type="ECO:0000259" key="5">
    <source>
        <dbReference type="PROSITE" id="PS50056"/>
    </source>
</evidence>
<keyword evidence="1" id="KW-0378">Hydrolase</keyword>
<keyword evidence="2" id="KW-0904">Protein phosphatase</keyword>
<feature type="compositionally biased region" description="Basic and acidic residues" evidence="3">
    <location>
        <begin position="1"/>
        <end position="16"/>
    </location>
</feature>
<dbReference type="GO" id="GO:0004721">
    <property type="term" value="F:phosphoprotein phosphatase activity"/>
    <property type="evidence" value="ECO:0007669"/>
    <property type="project" value="UniProtKB-KW"/>
</dbReference>
<dbReference type="InterPro" id="IPR020422">
    <property type="entry name" value="TYR_PHOSPHATASE_DUAL_dom"/>
</dbReference>
<dbReference type="InterPro" id="IPR000387">
    <property type="entry name" value="Tyr_Pase_dom"/>
</dbReference>
<reference evidence="6" key="1">
    <citation type="submission" date="2016-03" db="EMBL/GenBank/DDBJ databases">
        <title>Mechanisms controlling the formation of the plant cell surface in tip-growing cells are functionally conserved among land plants.</title>
        <authorList>
            <person name="Honkanen S."/>
            <person name="Jones V.A."/>
            <person name="Morieri G."/>
            <person name="Champion C."/>
            <person name="Hetherington A.J."/>
            <person name="Kelly S."/>
            <person name="Saint-Marcoux D."/>
            <person name="Proust H."/>
            <person name="Prescott H."/>
            <person name="Dolan L."/>
        </authorList>
    </citation>
    <scope>NUCLEOTIDE SEQUENCE [LARGE SCALE GENOMIC DNA]</scope>
    <source>
        <tissue evidence="6">Whole gametophyte</tissue>
    </source>
</reference>
<dbReference type="PROSITE" id="PS00383">
    <property type="entry name" value="TYR_PHOSPHATASE_1"/>
    <property type="match status" value="1"/>
</dbReference>
<feature type="region of interest" description="Disordered" evidence="3">
    <location>
        <begin position="1"/>
        <end position="119"/>
    </location>
</feature>
<evidence type="ECO:0000313" key="6">
    <source>
        <dbReference type="EMBL" id="OAE30068.1"/>
    </source>
</evidence>
<dbReference type="InterPro" id="IPR029006">
    <property type="entry name" value="ADF-H/Gelsolin-like_dom_sf"/>
</dbReference>
<gene>
    <name evidence="6" type="ORF">AXG93_1474s1140</name>
</gene>
<sequence>MAGDGRSQRVKSETHHGGGGSPGCGTPRHHWRSVSWTARSREREAPESSGSSANLPVGSGNSQQSSSNSGELDPAAGGAGSDCSSDFSRQTSLLCPPLSSLSVSRGGPDGGGGAARLGLDIPRLSGGGAAVEERKFEKFQKGRNGLDIKLDLGAVQEVTFQESDASEPTDSELSQKREKMAFCEKQCSRIRGHLYFGSSIVAQDFDTLRTNKITHILNCVGYVCSEYFPKSFHYRVLWLQDSPCEDLTSVLYDCFDYFEDVKEQGGRVYIHCCQGVSRSAAIVIAYLMWREGRQFEDVFQDVKTLRGVTSPNMGFAFQLMQWQSRILGSPKSPTLRMFRMAPHSPFDPLHLVPKSVNNPSMAALDSRGSFVIQFNNRLYVWQGRLCGRCMAKAADKAAFQLIRYEHALGPIITVREGNEPSEVLDALNSSRYTSEDGGSNVRRGERLSTVNETLSPCGACTPAWDSEATGEQAGAQTYALDPDIQDYSYESSEVTIFEAGRFLLSITSVEVVCAVELYNVYILQALFRMRWTLELTIPSIYSPHAKVSSSSNSQKVKVVDKFEPTGSQPSIVLKEQTGFVSSQAYSHELLCAQKDVSRIPVNRQAEESDLLLVSKSIKNLSLYGSLSRIFLLEVSTLYVARPEELGLRPV</sequence>
<comment type="caution">
    <text evidence="6">The sequence shown here is derived from an EMBL/GenBank/DDBJ whole genome shotgun (WGS) entry which is preliminary data.</text>
</comment>
<dbReference type="InterPro" id="IPR029021">
    <property type="entry name" value="Prot-tyrosine_phosphatase-like"/>
</dbReference>
<evidence type="ECO:0000259" key="4">
    <source>
        <dbReference type="PROSITE" id="PS50054"/>
    </source>
</evidence>
<name>A0A176WA93_MARPO</name>
<feature type="compositionally biased region" description="Low complexity" evidence="3">
    <location>
        <begin position="58"/>
        <end position="70"/>
    </location>
</feature>
<dbReference type="Gene3D" id="3.40.20.10">
    <property type="entry name" value="Severin"/>
    <property type="match status" value="1"/>
</dbReference>
<protein>
    <recommendedName>
        <fullName evidence="8">Protein-tyrosine-phosphatase</fullName>
    </recommendedName>
</protein>
<proteinExistence type="predicted"/>
<dbReference type="AlphaFoldDB" id="A0A176WA93"/>
<evidence type="ECO:0000256" key="2">
    <source>
        <dbReference type="ARBA" id="ARBA00022912"/>
    </source>
</evidence>
<dbReference type="PROSITE" id="PS50056">
    <property type="entry name" value="TYR_PHOSPHATASE_2"/>
    <property type="match status" value="1"/>
</dbReference>
<feature type="compositionally biased region" description="Low complexity" evidence="3">
    <location>
        <begin position="92"/>
        <end position="106"/>
    </location>
</feature>
<dbReference type="CDD" id="cd14498">
    <property type="entry name" value="DSP"/>
    <property type="match status" value="1"/>
</dbReference>
<dbReference type="InterPro" id="IPR000340">
    <property type="entry name" value="Dual-sp_phosphatase_cat-dom"/>
</dbReference>
<dbReference type="SUPFAM" id="SSF52799">
    <property type="entry name" value="(Phosphotyrosine protein) phosphatases II"/>
    <property type="match status" value="1"/>
</dbReference>
<accession>A0A176WA93</accession>
<organism evidence="6 7">
    <name type="scientific">Marchantia polymorpha subsp. ruderalis</name>
    <dbReference type="NCBI Taxonomy" id="1480154"/>
    <lineage>
        <taxon>Eukaryota</taxon>
        <taxon>Viridiplantae</taxon>
        <taxon>Streptophyta</taxon>
        <taxon>Embryophyta</taxon>
        <taxon>Marchantiophyta</taxon>
        <taxon>Marchantiopsida</taxon>
        <taxon>Marchantiidae</taxon>
        <taxon>Marchantiales</taxon>
        <taxon>Marchantiaceae</taxon>
        <taxon>Marchantia</taxon>
    </lineage>
</organism>
<dbReference type="PROSITE" id="PS50054">
    <property type="entry name" value="TYR_PHOSPHATASE_DUAL"/>
    <property type="match status" value="1"/>
</dbReference>
<dbReference type="InterPro" id="IPR016130">
    <property type="entry name" value="Tyr_Pase_AS"/>
</dbReference>
<evidence type="ECO:0000256" key="1">
    <source>
        <dbReference type="ARBA" id="ARBA00022801"/>
    </source>
</evidence>
<feature type="domain" description="Tyrosine specific protein phosphatases" evidence="5">
    <location>
        <begin position="245"/>
        <end position="306"/>
    </location>
</feature>
<dbReference type="Proteomes" id="UP000077202">
    <property type="component" value="Unassembled WGS sequence"/>
</dbReference>
<keyword evidence="7" id="KW-1185">Reference proteome</keyword>
<dbReference type="SMART" id="SM00195">
    <property type="entry name" value="DSPc"/>
    <property type="match status" value="1"/>
</dbReference>